<sequence>MLASSPSSQNKNPPPWATAPKPVLPENAPTAGYLCGGGGIFSAGFYIAGICSVWNIDRDPNDPKLSDAIARIYEQNFGHPVIRQTLQKVVTSGKLTNLQPPNILVLTQPCKHLSRSNPKAKETSSDISTAEAAVIALETFLSPVFVVENVPEYQHSTSWSLVKSALTKLDYSYNTQIVNTADYGIPQERHRFIAIAIRGSREESTLYKLRATQHSIGWYEAIADLLPSLEDIEPTATQLQRIATLPSHLLEQPLLIERVGAWGNPKVRLPEEPSWTIRKSIWIDQRHNSRANAINIRLPDGSWKNLGIRGAARLMTLPDWFTLPDAAWIAGSALGNGVPCLLATAIANAVKPLLVKSSQEESTHAPKQILLPKEVEVALLIQERTSNKTKKSTNTLTQNQANGSITMSKTTQLEATNPLQDFSFAESTTTDIVELAKEVVELGNSHTASFADLKKQALELGEKLKQLEAALGETLFQKLLKHCFPKELVRYFRNLTTQAKLIAKFPNLQQHILNLPICHAALLLAGTESQVEAILTSQTKWTISLIKERLASTSEQAIEATLSPGSPVVFLNKIGLLLSEENELLSIRNFGDGEIYQQPIDEVRALDKDTFDEFLNLLATIAGLNEQLNEALLTNDERTRNDIEAKLGKLAKCKRSLMNQLALTDENISCLTAAIDKSLSLRRLAQEDINRAFRIYNITDTDAVLAKANLLARLRIKGELNPQPTIAELIVAIATYLHKPTTKHGGGGIPITTREYNELIELVQQQNQTIAALKTEITEHQENAAPIDTNAIADELTTLRQKLTQYQQLIASQEQQIQALQEQVQSSVTTSETVTTDDTDTIEPGTVVKIIKHPIHAGKLGLFTGATIVNDWRFAEPVGVGKIVLMPGTKWHFPLEINNYNECIERSNLTLEQYRQLVELELIGDECKKVKEELSGNQDAITEAVYQLGKCLALANIPGWDDCGNFTDEYGKTLTGTTALRTCTTAIAELLDELCCQF</sequence>
<keyword evidence="4 6" id="KW-0949">S-adenosyl-L-methionine</keyword>
<keyword evidence="10" id="KW-1185">Reference proteome</keyword>
<keyword evidence="5" id="KW-0680">Restriction system</keyword>
<protein>
    <recommendedName>
        <fullName evidence="1">DNA (cytosine-5-)-methyltransferase</fullName>
        <ecNumber evidence="1">2.1.1.37</ecNumber>
    </recommendedName>
</protein>
<name>A0ABV4XEM0_9CYAN</name>
<evidence type="ECO:0000256" key="4">
    <source>
        <dbReference type="ARBA" id="ARBA00022691"/>
    </source>
</evidence>
<evidence type="ECO:0000256" key="3">
    <source>
        <dbReference type="ARBA" id="ARBA00022679"/>
    </source>
</evidence>
<accession>A0ABV4XEM0</accession>
<dbReference type="EC" id="2.1.1.37" evidence="1"/>
<reference evidence="9 10" key="1">
    <citation type="submission" date="2024-09" db="EMBL/GenBank/DDBJ databases">
        <title>Floridaenema gen nov. (Aerosakkonemataceae, Aerosakkonematales ord. nov., Cyanobacteria) from benthic tropical and subtropical fresh waters, with the description of four new species.</title>
        <authorList>
            <person name="Moretto J.A."/>
            <person name="Berthold D.E."/>
            <person name="Lefler F.W."/>
            <person name="Huang I.-S."/>
            <person name="Laughinghouse H. IV."/>
        </authorList>
    </citation>
    <scope>NUCLEOTIDE SEQUENCE [LARGE SCALE GENOMIC DNA]</scope>
    <source>
        <strain evidence="9 10">BLCC-F46</strain>
    </source>
</reference>
<feature type="coiled-coil region" evidence="7">
    <location>
        <begin position="756"/>
        <end position="830"/>
    </location>
</feature>
<organism evidence="9 10">
    <name type="scientific">Floridaenema aerugineum BLCC-F46</name>
    <dbReference type="NCBI Taxonomy" id="3153654"/>
    <lineage>
        <taxon>Bacteria</taxon>
        <taxon>Bacillati</taxon>
        <taxon>Cyanobacteriota</taxon>
        <taxon>Cyanophyceae</taxon>
        <taxon>Oscillatoriophycideae</taxon>
        <taxon>Aerosakkonematales</taxon>
        <taxon>Aerosakkonemataceae</taxon>
        <taxon>Floridanema</taxon>
        <taxon>Floridanema aerugineum</taxon>
    </lineage>
</organism>
<dbReference type="InterPro" id="IPR029063">
    <property type="entry name" value="SAM-dependent_MTases_sf"/>
</dbReference>
<keyword evidence="2 6" id="KW-0489">Methyltransferase</keyword>
<comment type="caution">
    <text evidence="9">The sequence shown here is derived from an EMBL/GenBank/DDBJ whole genome shotgun (WGS) entry which is preliminary data.</text>
</comment>
<keyword evidence="3 6" id="KW-0808">Transferase</keyword>
<dbReference type="Proteomes" id="UP001576774">
    <property type="component" value="Unassembled WGS sequence"/>
</dbReference>
<evidence type="ECO:0000256" key="1">
    <source>
        <dbReference type="ARBA" id="ARBA00011975"/>
    </source>
</evidence>
<dbReference type="Pfam" id="PF00145">
    <property type="entry name" value="DNA_methylase"/>
    <property type="match status" value="1"/>
</dbReference>
<evidence type="ECO:0000313" key="10">
    <source>
        <dbReference type="Proteomes" id="UP001576774"/>
    </source>
</evidence>
<dbReference type="Gene3D" id="3.90.120.10">
    <property type="entry name" value="DNA Methylase, subunit A, domain 2"/>
    <property type="match status" value="1"/>
</dbReference>
<evidence type="ECO:0000313" key="9">
    <source>
        <dbReference type="EMBL" id="MFB2880691.1"/>
    </source>
</evidence>
<feature type="active site" evidence="6">
    <location>
        <position position="110"/>
    </location>
</feature>
<dbReference type="EMBL" id="JBHFNQ010000206">
    <property type="protein sequence ID" value="MFB2880691.1"/>
    <property type="molecule type" value="Genomic_DNA"/>
</dbReference>
<dbReference type="RefSeq" id="WP_413273694.1">
    <property type="nucleotide sequence ID" value="NZ_JBHFNQ010000206.1"/>
</dbReference>
<dbReference type="GO" id="GO:0032259">
    <property type="term" value="P:methylation"/>
    <property type="evidence" value="ECO:0007669"/>
    <property type="project" value="UniProtKB-KW"/>
</dbReference>
<feature type="region of interest" description="Disordered" evidence="8">
    <location>
        <begin position="1"/>
        <end position="23"/>
    </location>
</feature>
<gene>
    <name evidence="9" type="ORF">ACE1CC_27910</name>
</gene>
<dbReference type="PANTHER" id="PTHR46098">
    <property type="entry name" value="TRNA (CYTOSINE(38)-C(5))-METHYLTRANSFERASE"/>
    <property type="match status" value="1"/>
</dbReference>
<evidence type="ECO:0000256" key="2">
    <source>
        <dbReference type="ARBA" id="ARBA00022603"/>
    </source>
</evidence>
<evidence type="ECO:0000256" key="5">
    <source>
        <dbReference type="ARBA" id="ARBA00022747"/>
    </source>
</evidence>
<dbReference type="PANTHER" id="PTHR46098:SF1">
    <property type="entry name" value="TRNA (CYTOSINE(38)-C(5))-METHYLTRANSFERASE"/>
    <property type="match status" value="1"/>
</dbReference>
<comment type="similarity">
    <text evidence="6">Belongs to the class I-like SAM-binding methyltransferase superfamily. C5-methyltransferase family.</text>
</comment>
<dbReference type="InterPro" id="IPR001525">
    <property type="entry name" value="C5_MeTfrase"/>
</dbReference>
<evidence type="ECO:0000256" key="8">
    <source>
        <dbReference type="SAM" id="MobiDB-lite"/>
    </source>
</evidence>
<dbReference type="PROSITE" id="PS51679">
    <property type="entry name" value="SAM_MT_C5"/>
    <property type="match status" value="1"/>
</dbReference>
<dbReference type="SUPFAM" id="SSF53335">
    <property type="entry name" value="S-adenosyl-L-methionine-dependent methyltransferases"/>
    <property type="match status" value="1"/>
</dbReference>
<evidence type="ECO:0000256" key="6">
    <source>
        <dbReference type="PROSITE-ProRule" id="PRU01016"/>
    </source>
</evidence>
<evidence type="ECO:0000256" key="7">
    <source>
        <dbReference type="SAM" id="Coils"/>
    </source>
</evidence>
<dbReference type="GO" id="GO:0008168">
    <property type="term" value="F:methyltransferase activity"/>
    <property type="evidence" value="ECO:0007669"/>
    <property type="project" value="UniProtKB-KW"/>
</dbReference>
<keyword evidence="7" id="KW-0175">Coiled coil</keyword>
<dbReference type="InterPro" id="IPR050750">
    <property type="entry name" value="C5-MTase"/>
</dbReference>
<dbReference type="Gene3D" id="3.40.50.150">
    <property type="entry name" value="Vaccinia Virus protein VP39"/>
    <property type="match status" value="1"/>
</dbReference>
<feature type="compositionally biased region" description="Low complexity" evidence="8">
    <location>
        <begin position="1"/>
        <end position="11"/>
    </location>
</feature>
<proteinExistence type="inferred from homology"/>